<evidence type="ECO:0000313" key="9">
    <source>
        <dbReference type="Proteomes" id="UP000053825"/>
    </source>
</evidence>
<proteinExistence type="inferred from homology"/>
<dbReference type="PROSITE" id="PS51467">
    <property type="entry name" value="HARP"/>
    <property type="match status" value="1"/>
</dbReference>
<dbReference type="Gene3D" id="3.40.50.300">
    <property type="entry name" value="P-loop containing nucleotide triphosphate hydrolases"/>
    <property type="match status" value="1"/>
</dbReference>
<evidence type="ECO:0000259" key="5">
    <source>
        <dbReference type="PROSITE" id="PS51192"/>
    </source>
</evidence>
<dbReference type="InterPro" id="IPR014001">
    <property type="entry name" value="Helicase_ATP-bd"/>
</dbReference>
<dbReference type="Pfam" id="PF00271">
    <property type="entry name" value="Helicase_C"/>
    <property type="match status" value="1"/>
</dbReference>
<dbReference type="GO" id="GO:0006281">
    <property type="term" value="P:DNA repair"/>
    <property type="evidence" value="ECO:0007669"/>
    <property type="project" value="TreeGrafter"/>
</dbReference>
<protein>
    <submittedName>
        <fullName evidence="8">SWI/SNF-related matrix-associated actin-dependent regulator of chromatin subfamily A-like protein 1</fullName>
    </submittedName>
</protein>
<evidence type="ECO:0000313" key="8">
    <source>
        <dbReference type="EMBL" id="KOC67201.1"/>
    </source>
</evidence>
<dbReference type="InterPro" id="IPR049730">
    <property type="entry name" value="SNF2/RAD54-like_C"/>
</dbReference>
<reference evidence="8 9" key="1">
    <citation type="submission" date="2015-07" db="EMBL/GenBank/DDBJ databases">
        <title>The genome of Habropoda laboriosa.</title>
        <authorList>
            <person name="Pan H."/>
            <person name="Kapheim K."/>
        </authorList>
    </citation>
    <scope>NUCLEOTIDE SEQUENCE [LARGE SCALE GENOMIC DNA]</scope>
    <source>
        <strain evidence="8">0110345459</strain>
    </source>
</reference>
<dbReference type="InterPro" id="IPR038718">
    <property type="entry name" value="SNF2-like_sf"/>
</dbReference>
<dbReference type="OrthoDB" id="2801544at2759"/>
<feature type="domain" description="Helicase C-terminal" evidence="6">
    <location>
        <begin position="483"/>
        <end position="640"/>
    </location>
</feature>
<keyword evidence="2" id="KW-0378">Hydrolase</keyword>
<keyword evidence="3" id="KW-0539">Nucleus</keyword>
<dbReference type="Gene3D" id="3.40.50.10810">
    <property type="entry name" value="Tandem AAA-ATPase domain"/>
    <property type="match status" value="1"/>
</dbReference>
<dbReference type="Pfam" id="PF00176">
    <property type="entry name" value="SNF2-rel_dom"/>
    <property type="match status" value="1"/>
</dbReference>
<keyword evidence="9" id="KW-1185">Reference proteome</keyword>
<dbReference type="SUPFAM" id="SSF52540">
    <property type="entry name" value="P-loop containing nucleoside triphosphate hydrolases"/>
    <property type="match status" value="2"/>
</dbReference>
<name>A0A0L7R8V6_9HYME</name>
<dbReference type="EMBL" id="KQ414632">
    <property type="protein sequence ID" value="KOC67201.1"/>
    <property type="molecule type" value="Genomic_DNA"/>
</dbReference>
<evidence type="ECO:0000256" key="3">
    <source>
        <dbReference type="ARBA" id="ARBA00023242"/>
    </source>
</evidence>
<dbReference type="InterPro" id="IPR001650">
    <property type="entry name" value="Helicase_C-like"/>
</dbReference>
<sequence>MSYSQEEIEKKRLLALQRKQHAQSKSNLSGSTNIRSNILSSNSNIIVKENKSINVTKSLGNGATKYVDFKAKFGNNLNKSNTNFNKHKERFNPISTQNFFGQKSRITGKCYMITDERFTLETSSYFVPLIETLKTIPSRSYDMKTKTWNFLLKDYETVMEKIIHFKADIQVVGIPQIIVQIFRKNSTSEKIVDNIDLSNIDPHLVESLMPFQREGICYGISKSGRCMIADDMGLGKTIQALGIAHNFRSNWPLLIVAPSSVRYHWSESIYTFLPSVPAQYIHHYSSTKDFLDNNNIVITTYDLIVRAVDTFTRRSFGFVILDESHALKNVNTARFKAIQCVVAQARHVVLLSGTPALSRPIELYSQINLIMPTFMGYQEYGIRYCAGEKASYGWVFLGSSNMQELQLLLKHTCVIRRLKNDVLNQLPKKKREIVILDPDLIQAGTKEMLKISKTLERNVLTGVKRHNTLIQYYNESSIAKQKAICDYISKLFKAKEKFIIFAHHRNILDAICDVAESMKIKYIRIDGTTNPERRKSEVDKFQSCEDYVAAILSITAANAGITLTAAQLVVFAELFWNPGILCQAEDRAHRIGQNENVLIQYLVAKQTSDDYLWPLIQKKMNVLNEAGLDQEFSLKDIDVTKHALRSMQTTLDIFIDKEQYEYKADEKIVQSNENSENISLESLSPATTDEFKGLLEFNEEDFGDWDDMK</sequence>
<dbReference type="SMART" id="SM00490">
    <property type="entry name" value="HELICc"/>
    <property type="match status" value="1"/>
</dbReference>
<feature type="domain" description="HARP" evidence="7">
    <location>
        <begin position="102"/>
        <end position="175"/>
    </location>
</feature>
<evidence type="ECO:0000256" key="4">
    <source>
        <dbReference type="PROSITE-ProRule" id="PRU00800"/>
    </source>
</evidence>
<dbReference type="Pfam" id="PF07443">
    <property type="entry name" value="HARP"/>
    <property type="match status" value="1"/>
</dbReference>
<dbReference type="PROSITE" id="PS51194">
    <property type="entry name" value="HELICASE_CTER"/>
    <property type="match status" value="1"/>
</dbReference>
<dbReference type="CDD" id="cd18793">
    <property type="entry name" value="SF2_C_SNF"/>
    <property type="match status" value="1"/>
</dbReference>
<evidence type="ECO:0000259" key="6">
    <source>
        <dbReference type="PROSITE" id="PS51194"/>
    </source>
</evidence>
<dbReference type="Proteomes" id="UP000053825">
    <property type="component" value="Unassembled WGS sequence"/>
</dbReference>
<dbReference type="GO" id="GO:0043596">
    <property type="term" value="C:nuclear replication fork"/>
    <property type="evidence" value="ECO:0007669"/>
    <property type="project" value="TreeGrafter"/>
</dbReference>
<dbReference type="InterPro" id="IPR010003">
    <property type="entry name" value="HARP_dom"/>
</dbReference>
<evidence type="ECO:0000256" key="2">
    <source>
        <dbReference type="ARBA" id="ARBA00022801"/>
    </source>
</evidence>
<feature type="domain" description="Helicase ATP-binding" evidence="5">
    <location>
        <begin position="217"/>
        <end position="373"/>
    </location>
</feature>
<dbReference type="GO" id="GO:0016787">
    <property type="term" value="F:hydrolase activity"/>
    <property type="evidence" value="ECO:0007669"/>
    <property type="project" value="UniProtKB-KW"/>
</dbReference>
<organism evidence="8 9">
    <name type="scientific">Habropoda laboriosa</name>
    <dbReference type="NCBI Taxonomy" id="597456"/>
    <lineage>
        <taxon>Eukaryota</taxon>
        <taxon>Metazoa</taxon>
        <taxon>Ecdysozoa</taxon>
        <taxon>Arthropoda</taxon>
        <taxon>Hexapoda</taxon>
        <taxon>Insecta</taxon>
        <taxon>Pterygota</taxon>
        <taxon>Neoptera</taxon>
        <taxon>Endopterygota</taxon>
        <taxon>Hymenoptera</taxon>
        <taxon>Apocrita</taxon>
        <taxon>Aculeata</taxon>
        <taxon>Apoidea</taxon>
        <taxon>Anthophila</taxon>
        <taxon>Apidae</taxon>
        <taxon>Habropoda</taxon>
    </lineage>
</organism>
<dbReference type="PROSITE" id="PS51192">
    <property type="entry name" value="HELICASE_ATP_BIND_1"/>
    <property type="match status" value="1"/>
</dbReference>
<dbReference type="CDD" id="cd18010">
    <property type="entry name" value="DEXHc_HARP_SMARCAL1"/>
    <property type="match status" value="1"/>
</dbReference>
<dbReference type="PANTHER" id="PTHR45766:SF6">
    <property type="entry name" value="SWI_SNF-RELATED MATRIX-ASSOCIATED ACTIN-DEPENDENT REGULATOR OF CHROMATIN SUBFAMILY A-LIKE PROTEIN 1"/>
    <property type="match status" value="1"/>
</dbReference>
<dbReference type="PANTHER" id="PTHR45766">
    <property type="entry name" value="DNA ANNEALING HELICASE AND ENDONUCLEASE ZRANB3 FAMILY MEMBER"/>
    <property type="match status" value="1"/>
</dbReference>
<comment type="similarity">
    <text evidence="4">Belongs to the SNF2/RAD54 helicase family. SMARCAL1 subfamily.</text>
</comment>
<dbReference type="SMART" id="SM00487">
    <property type="entry name" value="DEXDc"/>
    <property type="match status" value="1"/>
</dbReference>
<evidence type="ECO:0000259" key="7">
    <source>
        <dbReference type="PROSITE" id="PS51467"/>
    </source>
</evidence>
<comment type="subcellular location">
    <subcellularLocation>
        <location evidence="1">Nucleus</location>
    </subcellularLocation>
</comment>
<dbReference type="GO" id="GO:0031297">
    <property type="term" value="P:replication fork processing"/>
    <property type="evidence" value="ECO:0007669"/>
    <property type="project" value="TreeGrafter"/>
</dbReference>
<gene>
    <name evidence="8" type="ORF">WH47_11858</name>
</gene>
<accession>A0A0L7R8V6</accession>
<dbReference type="STRING" id="597456.A0A0L7R8V6"/>
<evidence type="ECO:0000256" key="1">
    <source>
        <dbReference type="ARBA" id="ARBA00004123"/>
    </source>
</evidence>
<dbReference type="AlphaFoldDB" id="A0A0L7R8V6"/>
<dbReference type="InterPro" id="IPR027417">
    <property type="entry name" value="P-loop_NTPase"/>
</dbReference>
<dbReference type="GO" id="GO:0005524">
    <property type="term" value="F:ATP binding"/>
    <property type="evidence" value="ECO:0007669"/>
    <property type="project" value="InterPro"/>
</dbReference>
<dbReference type="InterPro" id="IPR000330">
    <property type="entry name" value="SNF2_N"/>
</dbReference>